<keyword evidence="4 7" id="KW-0408">Iron</keyword>
<dbReference type="EMBL" id="VZQZ01000003">
    <property type="protein sequence ID" value="KAB0666085.1"/>
    <property type="molecule type" value="Genomic_DNA"/>
</dbReference>
<dbReference type="SUPFAM" id="SSF52833">
    <property type="entry name" value="Thioredoxin-like"/>
    <property type="match status" value="1"/>
</dbReference>
<organism evidence="8 9">
    <name type="scientific">Oryzomonas japonica</name>
    <dbReference type="NCBI Taxonomy" id="2603858"/>
    <lineage>
        <taxon>Bacteria</taxon>
        <taxon>Pseudomonadati</taxon>
        <taxon>Thermodesulfobacteriota</taxon>
        <taxon>Desulfuromonadia</taxon>
        <taxon>Geobacterales</taxon>
        <taxon>Geobacteraceae</taxon>
        <taxon>Oryzomonas</taxon>
    </lineage>
</organism>
<dbReference type="Proteomes" id="UP000420562">
    <property type="component" value="Unassembled WGS sequence"/>
</dbReference>
<sequence>MFDVKATKMNVHDSHRADDRHRALERVMQQHRLRPDSLIEILHAAQRQFGWLDRDVLGLIAARLRLPPSLVYGVASFYHAFRLEPPGRHRCTVCTGTSCHLKGGSRLLQQLEQHFGIACGATAPDGSLTLENVRCLGACGLAPLIVIDDEACPHASFGPVVERLTASLDGEDTSP</sequence>
<comment type="cofactor">
    <cofactor evidence="6">
        <name>[2Fe-2S] cluster</name>
        <dbReference type="ChEBI" id="CHEBI:190135"/>
    </cofactor>
</comment>
<protein>
    <submittedName>
        <fullName evidence="8">NAD(P)H-dependent oxidoreductase subunit E</fullName>
    </submittedName>
</protein>
<dbReference type="GO" id="GO:0016491">
    <property type="term" value="F:oxidoreductase activity"/>
    <property type="evidence" value="ECO:0007669"/>
    <property type="project" value="InterPro"/>
</dbReference>
<proteinExistence type="inferred from homology"/>
<dbReference type="CDD" id="cd03064">
    <property type="entry name" value="TRX_Fd_NuoE"/>
    <property type="match status" value="1"/>
</dbReference>
<keyword evidence="9" id="KW-1185">Reference proteome</keyword>
<keyword evidence="2 7" id="KW-0001">2Fe-2S</keyword>
<dbReference type="RefSeq" id="WP_151127771.1">
    <property type="nucleotide sequence ID" value="NZ_VZQZ01000003.1"/>
</dbReference>
<dbReference type="GO" id="GO:0046872">
    <property type="term" value="F:metal ion binding"/>
    <property type="evidence" value="ECO:0007669"/>
    <property type="project" value="UniProtKB-KW"/>
</dbReference>
<dbReference type="InterPro" id="IPR041921">
    <property type="entry name" value="NuoE_N"/>
</dbReference>
<dbReference type="InterPro" id="IPR028431">
    <property type="entry name" value="NADP_DH_HndA-like"/>
</dbReference>
<dbReference type="PANTHER" id="PTHR43342">
    <property type="entry name" value="NADH-QUINONE OXIDOREDUCTASE, E SUBUNIT"/>
    <property type="match status" value="1"/>
</dbReference>
<dbReference type="InterPro" id="IPR042128">
    <property type="entry name" value="NuoE_dom"/>
</dbReference>
<evidence type="ECO:0000313" key="8">
    <source>
        <dbReference type="EMBL" id="KAB0666085.1"/>
    </source>
</evidence>
<dbReference type="GO" id="GO:0051537">
    <property type="term" value="F:2 iron, 2 sulfur cluster binding"/>
    <property type="evidence" value="ECO:0007669"/>
    <property type="project" value="UniProtKB-KW"/>
</dbReference>
<dbReference type="Gene3D" id="3.40.30.10">
    <property type="entry name" value="Glutaredoxin"/>
    <property type="match status" value="1"/>
</dbReference>
<comment type="cofactor">
    <cofactor evidence="7">
        <name>[2Fe-2S] cluster</name>
        <dbReference type="ChEBI" id="CHEBI:190135"/>
    </cofactor>
    <text evidence="7">Binds 1 [2Fe-2S] cluster.</text>
</comment>
<feature type="binding site" evidence="7">
    <location>
        <position position="94"/>
    </location>
    <ligand>
        <name>[2Fe-2S] cluster</name>
        <dbReference type="ChEBI" id="CHEBI:190135"/>
    </ligand>
</feature>
<name>A0A7J4ZTF0_9BACT</name>
<evidence type="ECO:0000256" key="6">
    <source>
        <dbReference type="ARBA" id="ARBA00034078"/>
    </source>
</evidence>
<dbReference type="Gene3D" id="1.10.10.1590">
    <property type="entry name" value="NADH-quinone oxidoreductase subunit E"/>
    <property type="match status" value="1"/>
</dbReference>
<dbReference type="Pfam" id="PF01257">
    <property type="entry name" value="2Fe-2S_thioredx"/>
    <property type="match status" value="1"/>
</dbReference>
<comment type="similarity">
    <text evidence="1">Belongs to the complex I 24 kDa subunit family.</text>
</comment>
<feature type="binding site" evidence="7">
    <location>
        <position position="99"/>
    </location>
    <ligand>
        <name>[2Fe-2S] cluster</name>
        <dbReference type="ChEBI" id="CHEBI:190135"/>
    </ligand>
</feature>
<dbReference type="AlphaFoldDB" id="A0A7J4ZTF0"/>
<gene>
    <name evidence="8" type="ORF">F6V25_06305</name>
</gene>
<evidence type="ECO:0000256" key="5">
    <source>
        <dbReference type="ARBA" id="ARBA00023014"/>
    </source>
</evidence>
<evidence type="ECO:0000256" key="2">
    <source>
        <dbReference type="ARBA" id="ARBA00022714"/>
    </source>
</evidence>
<dbReference type="PANTHER" id="PTHR43342:SF2">
    <property type="entry name" value="POTENTIAL NAD-REDUCING HYDROGENASE SUBUNIT"/>
    <property type="match status" value="1"/>
</dbReference>
<evidence type="ECO:0000256" key="7">
    <source>
        <dbReference type="PIRSR" id="PIRSR000216-1"/>
    </source>
</evidence>
<keyword evidence="3 7" id="KW-0479">Metal-binding</keyword>
<reference evidence="8 9" key="1">
    <citation type="submission" date="2019-09" db="EMBL/GenBank/DDBJ databases">
        <title>Geobacter sp. Red96, a novel strain isolated from paddy soil.</title>
        <authorList>
            <person name="Xu Z."/>
            <person name="Masuda Y."/>
            <person name="Itoh H."/>
            <person name="Senoo K."/>
        </authorList>
    </citation>
    <scope>NUCLEOTIDE SEQUENCE [LARGE SCALE GENOMIC DNA]</scope>
    <source>
        <strain evidence="8 9">Red96</strain>
    </source>
</reference>
<evidence type="ECO:0000256" key="3">
    <source>
        <dbReference type="ARBA" id="ARBA00022723"/>
    </source>
</evidence>
<feature type="binding site" evidence="7">
    <location>
        <position position="139"/>
    </location>
    <ligand>
        <name>[2Fe-2S] cluster</name>
        <dbReference type="ChEBI" id="CHEBI:190135"/>
    </ligand>
</feature>
<accession>A0A7J4ZTF0</accession>
<dbReference type="PIRSF" id="PIRSF000216">
    <property type="entry name" value="NADH_DH_24kDa"/>
    <property type="match status" value="1"/>
</dbReference>
<dbReference type="PROSITE" id="PS01099">
    <property type="entry name" value="COMPLEX1_24K"/>
    <property type="match status" value="1"/>
</dbReference>
<evidence type="ECO:0000256" key="1">
    <source>
        <dbReference type="ARBA" id="ARBA00010643"/>
    </source>
</evidence>
<dbReference type="InterPro" id="IPR002023">
    <property type="entry name" value="NuoE-like"/>
</dbReference>
<keyword evidence="5 7" id="KW-0411">Iron-sulfur</keyword>
<evidence type="ECO:0000313" key="9">
    <source>
        <dbReference type="Proteomes" id="UP000420562"/>
    </source>
</evidence>
<comment type="caution">
    <text evidence="8">The sequence shown here is derived from an EMBL/GenBank/DDBJ whole genome shotgun (WGS) entry which is preliminary data.</text>
</comment>
<dbReference type="InterPro" id="IPR036249">
    <property type="entry name" value="Thioredoxin-like_sf"/>
</dbReference>
<evidence type="ECO:0000256" key="4">
    <source>
        <dbReference type="ARBA" id="ARBA00023004"/>
    </source>
</evidence>
<feature type="binding site" evidence="7">
    <location>
        <position position="135"/>
    </location>
    <ligand>
        <name>[2Fe-2S] cluster</name>
        <dbReference type="ChEBI" id="CHEBI:190135"/>
    </ligand>
</feature>